<dbReference type="HOGENOM" id="CLU_393175_0_0_9"/>
<feature type="signal peptide" evidence="1">
    <location>
        <begin position="1"/>
        <end position="37"/>
    </location>
</feature>
<dbReference type="KEGG" id="clo:HMPREF0868_0329"/>
<accession>D3R0G0</accession>
<protein>
    <recommendedName>
        <fullName evidence="4">SHIRT domain-containing protein</fullName>
    </recommendedName>
</protein>
<proteinExistence type="predicted"/>
<dbReference type="EMBL" id="CP001850">
    <property type="protein sequence ID" value="ADC90713.1"/>
    <property type="molecule type" value="Genomic_DNA"/>
</dbReference>
<evidence type="ECO:0008006" key="4">
    <source>
        <dbReference type="Google" id="ProtNLM"/>
    </source>
</evidence>
<evidence type="ECO:0000313" key="2">
    <source>
        <dbReference type="EMBL" id="ADC90713.1"/>
    </source>
</evidence>
<evidence type="ECO:0000313" key="3">
    <source>
        <dbReference type="Proteomes" id="UP000008234"/>
    </source>
</evidence>
<evidence type="ECO:0000256" key="1">
    <source>
        <dbReference type="SAM" id="SignalP"/>
    </source>
</evidence>
<dbReference type="RefSeq" id="WP_012993950.1">
    <property type="nucleotide sequence ID" value="NC_013895.2"/>
</dbReference>
<dbReference type="STRING" id="699246.HMPREF0868_0329"/>
<organism evidence="2 3">
    <name type="scientific">Mageeibacillus indolicus (strain UPII9-5)</name>
    <name type="common">Clostridiales genomosp. BVAB3 (strain UPII9-5)</name>
    <dbReference type="NCBI Taxonomy" id="699246"/>
    <lineage>
        <taxon>Bacteria</taxon>
        <taxon>Bacillati</taxon>
        <taxon>Bacillota</taxon>
        <taxon>Clostridia</taxon>
        <taxon>Eubacteriales</taxon>
        <taxon>Oscillospiraceae</taxon>
        <taxon>Mageeibacillus</taxon>
    </lineage>
</organism>
<gene>
    <name evidence="2" type="ordered locus">HMPREF0868_0329</name>
</gene>
<dbReference type="AlphaFoldDB" id="D3R0G0"/>
<keyword evidence="3" id="KW-1185">Reference proteome</keyword>
<feature type="chain" id="PRO_5039205822" description="SHIRT domain-containing protein" evidence="1">
    <location>
        <begin position="38"/>
        <end position="671"/>
    </location>
</feature>
<name>D3R0G0_MAGIU</name>
<keyword evidence="1" id="KW-0732">Signal</keyword>
<sequence length="671" mass="74017">MNSFNYYFKQVKQVSVCRVLATIAGIAVGLTALTAGATVPALAVNALEDDPVFPQPAVAANGGVLGDFTRVSETDSDITYNFKRAKTAGPVKNPFPDVISDAEIEKAFKHGDVSLLKMLFTPVPTADDPHPQARLVKKYEMPAQKGTYKLYAVFKFEDYAYPTGLFTRPSQTRDGLPLRDGSIYAGSSETVKYVDHPVTVKANGVTLASETMERVLIDIKEKSPANIFYLEFTWQITKEPERVLFNAGTSIVSGGYTYTFWYSEFGVMTDAQFHAVDDLQYRRATSLALHATLPQRGNSDTHPLLSEVEKTKAPILSSRPFYEIPSLAPLQGLPTLTTEKTDFLRSTGGDVKKPILSYDGDSYQKSYKRPTMAELTSRSTPGYVYWDNDLDKPNNATHEFKNDSATKETPGNHYLSFAYAVDKNGQPLKRLTRKHYYLTYRALPTQLAVEYKKNDGSYEIGKPFELRANNAVIQGKFSSMQAGKEPTRQELIEMMRANSTTLIAPDLGYAATTGTYLLPGKYTVKPLLKAPAGYEWVADGQSEPSFAIELQKTSQAKTQKIITFKLQKKQRAYFPPIVPPCPSCPPGSPCPALTAAPSSSGSVPNAQVAHKGATDSMAQQTVGIVKTGEAFNYFPELGAVTALAVLTAEIRRWRQRFDGRKHVVKTGRGRR</sequence>
<dbReference type="OrthoDB" id="3248610at2"/>
<reference evidence="3" key="1">
    <citation type="submission" date="2009-12" db="EMBL/GenBank/DDBJ databases">
        <title>Sequence of Clostridiales genomosp. BVAB3 str. UPII9-5.</title>
        <authorList>
            <person name="Madupu R."/>
            <person name="Durkin A.S."/>
            <person name="Torralba M."/>
            <person name="Methe B."/>
            <person name="Sutton G.G."/>
            <person name="Strausberg R.L."/>
            <person name="Nelson K.E."/>
        </authorList>
    </citation>
    <scope>NUCLEOTIDE SEQUENCE [LARGE SCALE GENOMIC DNA]</scope>
    <source>
        <strain evidence="3">UPII9-5</strain>
    </source>
</reference>
<dbReference type="Proteomes" id="UP000008234">
    <property type="component" value="Chromosome"/>
</dbReference>